<proteinExistence type="predicted"/>
<dbReference type="AlphaFoldDB" id="A0A7S0WEK6"/>
<organism evidence="2">
    <name type="scientific">Cryptomonas curvata</name>
    <dbReference type="NCBI Taxonomy" id="233186"/>
    <lineage>
        <taxon>Eukaryota</taxon>
        <taxon>Cryptophyceae</taxon>
        <taxon>Cryptomonadales</taxon>
        <taxon>Cryptomonadaceae</taxon>
        <taxon>Cryptomonas</taxon>
    </lineage>
</organism>
<evidence type="ECO:0000256" key="1">
    <source>
        <dbReference type="SAM" id="MobiDB-lite"/>
    </source>
</evidence>
<accession>A0A7S0WEK6</accession>
<gene>
    <name evidence="2" type="ORF">CCUR1050_LOCUS33518</name>
</gene>
<evidence type="ECO:0000313" key="2">
    <source>
        <dbReference type="EMBL" id="CAD8664785.1"/>
    </source>
</evidence>
<reference evidence="2" key="1">
    <citation type="submission" date="2021-01" db="EMBL/GenBank/DDBJ databases">
        <authorList>
            <person name="Corre E."/>
            <person name="Pelletier E."/>
            <person name="Niang G."/>
            <person name="Scheremetjew M."/>
            <person name="Finn R."/>
            <person name="Kale V."/>
            <person name="Holt S."/>
            <person name="Cochrane G."/>
            <person name="Meng A."/>
            <person name="Brown T."/>
            <person name="Cohen L."/>
        </authorList>
    </citation>
    <scope>NUCLEOTIDE SEQUENCE</scope>
    <source>
        <strain evidence="2">CCAP979/52</strain>
    </source>
</reference>
<sequence>MRMCQSTSEACALLAAAEESAARYADAVDAGAMELDVNGSVPALQSALDGLYGPERHLSSMAPPKRFYRISWESMSLRLLDRSAHTVSSTSKSGPAKSGMTRSQVLTH</sequence>
<protein>
    <submittedName>
        <fullName evidence="2">Uncharacterized protein</fullName>
    </submittedName>
</protein>
<feature type="region of interest" description="Disordered" evidence="1">
    <location>
        <begin position="83"/>
        <end position="108"/>
    </location>
</feature>
<name>A0A7S0WEK6_9CRYP</name>
<dbReference type="EMBL" id="HBEZ01060962">
    <property type="protein sequence ID" value="CAD8664785.1"/>
    <property type="molecule type" value="Transcribed_RNA"/>
</dbReference>